<evidence type="ECO:0000313" key="2">
    <source>
        <dbReference type="EMBL" id="RSY84732.1"/>
    </source>
</evidence>
<keyword evidence="2" id="KW-0378">Hydrolase</keyword>
<dbReference type="PANTHER" id="PTHR15032:SF4">
    <property type="entry name" value="N-ACYL-PHOSPHATIDYLETHANOLAMINE-HYDROLYZING PHOSPHOLIPASE D"/>
    <property type="match status" value="1"/>
</dbReference>
<evidence type="ECO:0000313" key="3">
    <source>
        <dbReference type="Proteomes" id="UP000287746"/>
    </source>
</evidence>
<dbReference type="PROSITE" id="PS51257">
    <property type="entry name" value="PROKAR_LIPOPROTEIN"/>
    <property type="match status" value="1"/>
</dbReference>
<dbReference type="PANTHER" id="PTHR15032">
    <property type="entry name" value="N-ACYL-PHOSPHATIDYLETHANOLAMINE-HYDROLYZING PHOSPHOLIPASE D"/>
    <property type="match status" value="1"/>
</dbReference>
<dbReference type="SUPFAM" id="SSF56281">
    <property type="entry name" value="Metallo-hydrolase/oxidoreductase"/>
    <property type="match status" value="1"/>
</dbReference>
<accession>A0A430G3E6</accession>
<evidence type="ECO:0000259" key="1">
    <source>
        <dbReference type="Pfam" id="PF12706"/>
    </source>
</evidence>
<dbReference type="GO" id="GO:0005737">
    <property type="term" value="C:cytoplasm"/>
    <property type="evidence" value="ECO:0007669"/>
    <property type="project" value="TreeGrafter"/>
</dbReference>
<dbReference type="Gene3D" id="3.60.15.10">
    <property type="entry name" value="Ribonuclease Z/Hydroxyacylglutathione hydrolase-like"/>
    <property type="match status" value="1"/>
</dbReference>
<dbReference type="RefSeq" id="WP_126004569.1">
    <property type="nucleotide sequence ID" value="NZ_QQYZ01000009.1"/>
</dbReference>
<dbReference type="Proteomes" id="UP000287746">
    <property type="component" value="Unassembled WGS sequence"/>
</dbReference>
<comment type="caution">
    <text evidence="2">The sequence shown here is derived from an EMBL/GenBank/DDBJ whole genome shotgun (WGS) entry which is preliminary data.</text>
</comment>
<gene>
    <name evidence="2" type="ORF">DAH66_11710</name>
</gene>
<proteinExistence type="predicted"/>
<name>A0A430G3E6_9SPHN</name>
<protein>
    <submittedName>
        <fullName evidence="2">Zn-dependent hydrolase</fullName>
    </submittedName>
</protein>
<dbReference type="GO" id="GO:0016787">
    <property type="term" value="F:hydrolase activity"/>
    <property type="evidence" value="ECO:0007669"/>
    <property type="project" value="UniProtKB-KW"/>
</dbReference>
<dbReference type="InterPro" id="IPR036866">
    <property type="entry name" value="RibonucZ/Hydroxyglut_hydro"/>
</dbReference>
<reference evidence="2 3" key="1">
    <citation type="submission" date="2018-07" db="EMBL/GenBank/DDBJ databases">
        <title>Genomic and Epidemiologic Investigation of an Indolent Hospital Outbreak.</title>
        <authorList>
            <person name="Johnson R.C."/>
            <person name="Deming C."/>
            <person name="Conlan S."/>
            <person name="Zellmer C.J."/>
            <person name="Michelin A.V."/>
            <person name="Lee-Lin S."/>
            <person name="Thomas P.J."/>
            <person name="Park M."/>
            <person name="Weingarten R.A."/>
            <person name="Less J."/>
            <person name="Dekker J.P."/>
            <person name="Frank K.M."/>
            <person name="Musser K.A."/>
            <person name="Mcquiston J.R."/>
            <person name="Henderson D.K."/>
            <person name="Lau A.F."/>
            <person name="Palmore T.N."/>
            <person name="Segre J.A."/>
        </authorList>
    </citation>
    <scope>NUCLEOTIDE SEQUENCE [LARGE SCALE GENOMIC DNA]</scope>
    <source>
        <strain evidence="2 3">SK-CDC1_0717</strain>
    </source>
</reference>
<feature type="domain" description="Metallo-beta-lactamase" evidence="1">
    <location>
        <begin position="125"/>
        <end position="345"/>
    </location>
</feature>
<sequence>MSFVRPVLRWTSILLLWTMVAACLAVTIVPRYLDRIYYHGPDSGHYDGERFFNPDGEDTVRVPGNRRGGRAGFLWRQATGADGRPEWPDRVAVHKEMPPARVDGGGMRATWVGHATVLVQANGLNILTDPIWSEVAGPFGLAGPRRTTAPAIDFDKLPKIDLVLVSHNHYDHLDLPTLKRLWARDKPAIISSLGNDTILRSAGIEAYGLDWGQAGTLTDKGLEVENGLPRCDPVAACPGDRATVIVNRNHHWGSRWFTDRNRALWSSFVVTLPGGNLFFAGDTGAGDYKWADQAASYGPIRLAILPIGAFRFQEGEMRTGSHIGPGEAIKLWNRMGRPTTLPMHWGTFRLSWEGYWTPPRMLRAIQACAGETSGRFAPQSLGRAWDIPTLAAAPPPVSDARVDACMKDPAVTALR</sequence>
<dbReference type="InterPro" id="IPR001279">
    <property type="entry name" value="Metallo-B-lactamas"/>
</dbReference>
<organism evidence="2 3">
    <name type="scientific">Sphingomonas koreensis</name>
    <dbReference type="NCBI Taxonomy" id="93064"/>
    <lineage>
        <taxon>Bacteria</taxon>
        <taxon>Pseudomonadati</taxon>
        <taxon>Pseudomonadota</taxon>
        <taxon>Alphaproteobacteria</taxon>
        <taxon>Sphingomonadales</taxon>
        <taxon>Sphingomonadaceae</taxon>
        <taxon>Sphingomonas</taxon>
    </lineage>
</organism>
<dbReference type="AlphaFoldDB" id="A0A430G3E6"/>
<dbReference type="EMBL" id="QQYZ01000009">
    <property type="protein sequence ID" value="RSY84732.1"/>
    <property type="molecule type" value="Genomic_DNA"/>
</dbReference>
<dbReference type="Pfam" id="PF12706">
    <property type="entry name" value="Lactamase_B_2"/>
    <property type="match status" value="1"/>
</dbReference>